<sequence>MTDHNLELDGLLQEAEDRLQERFRQIDLTARQNQKKVLQAFWDERVSSSDLSGSTGYGLDDLGRDKLERIYAEAFGAEAALVRPQIVSGTHALRLGLFGVLRPGDEIVFATGKPYDTLEGVIGLRPVSGSLAEWGVSHQIVPLRDDGEVDMPRVLALISPRTKAVFFQRSRGYAMRPALSIRTLRACFLEVRKVAENVVIMVDNCYGEFVESLEPSAVGADLVMGSLIKNPGAGIMTTGGYVVGTAEAVSHAAEQLTAPGVGGEYGPTHDFLRPLYQSLFLAPHVVGQALKGSLLAAYVLERLGLAVSPRWEEEKSDLILSIIFGDANKLLAFCRAVQSTAPIDSFVRPEADAMAGYDDPVVMAAGTFVQGASLELSADAPMRPPFIGYLQGGLTYEHVYLAVSRIAEELRSLPKH</sequence>
<keyword evidence="2" id="KW-1185">Reference proteome</keyword>
<dbReference type="PANTHER" id="PTHR46658">
    <property type="entry name" value="CYS OR MET METABOLISM PYRIDOXAL-PHOSPHATE-DEPENDENT ENZYME"/>
    <property type="match status" value="1"/>
</dbReference>
<dbReference type="RefSeq" id="WP_206654876.1">
    <property type="nucleotide sequence ID" value="NZ_CP071182.1"/>
</dbReference>
<protein>
    <submittedName>
        <fullName evidence="1">Methionine gamma-lyase family protein</fullName>
    </submittedName>
</protein>
<dbReference type="SUPFAM" id="SSF53383">
    <property type="entry name" value="PLP-dependent transferases"/>
    <property type="match status" value="1"/>
</dbReference>
<dbReference type="Gene3D" id="3.90.1150.60">
    <property type="entry name" value="Methioning gamme-lyase, C-terminal domain"/>
    <property type="match status" value="1"/>
</dbReference>
<dbReference type="Pfam" id="PF06838">
    <property type="entry name" value="Met_gamma_lyase"/>
    <property type="match status" value="1"/>
</dbReference>
<accession>A0A9X7VUR2</accession>
<dbReference type="PANTHER" id="PTHR46658:SF1">
    <property type="entry name" value="CYS OR MET METABOLISM PYRIDOXAL-PHOSPHATE-DEPENDENT ENZYME"/>
    <property type="match status" value="1"/>
</dbReference>
<gene>
    <name evidence="1" type="ORF">JZ786_13080</name>
</gene>
<dbReference type="EMBL" id="CP071182">
    <property type="protein sequence ID" value="QSO45508.1"/>
    <property type="molecule type" value="Genomic_DNA"/>
</dbReference>
<reference evidence="1 2" key="1">
    <citation type="submission" date="2021-02" db="EMBL/GenBank/DDBJ databases">
        <title>Alicyclobacillus curvatus sp. nov. and Alicyclobacillus mengziensis sp. nov., two acidophilic bacteria isolated from acid mine drainage.</title>
        <authorList>
            <person name="Huang Y."/>
        </authorList>
    </citation>
    <scope>NUCLEOTIDE SEQUENCE [LARGE SCALE GENOMIC DNA]</scope>
    <source>
        <strain evidence="1 2">S30H14</strain>
    </source>
</reference>
<dbReference type="InterPro" id="IPR015421">
    <property type="entry name" value="PyrdxlP-dep_Trfase_major"/>
</dbReference>
<name>A0A9X7VUR2_9BACL</name>
<dbReference type="KEGG" id="afx:JZ786_13080"/>
<dbReference type="AlphaFoldDB" id="A0A9X7VUR2"/>
<proteinExistence type="predicted"/>
<dbReference type="Gene3D" id="3.40.640.10">
    <property type="entry name" value="Type I PLP-dependent aspartate aminotransferase-like (Major domain)"/>
    <property type="match status" value="1"/>
</dbReference>
<organism evidence="1 2">
    <name type="scientific">Alicyclobacillus mengziensis</name>
    <dbReference type="NCBI Taxonomy" id="2931921"/>
    <lineage>
        <taxon>Bacteria</taxon>
        <taxon>Bacillati</taxon>
        <taxon>Bacillota</taxon>
        <taxon>Bacilli</taxon>
        <taxon>Bacillales</taxon>
        <taxon>Alicyclobacillaceae</taxon>
        <taxon>Alicyclobacillus</taxon>
    </lineage>
</organism>
<dbReference type="Proteomes" id="UP000663505">
    <property type="component" value="Chromosome"/>
</dbReference>
<evidence type="ECO:0000313" key="1">
    <source>
        <dbReference type="EMBL" id="QSO45508.1"/>
    </source>
</evidence>
<dbReference type="InterPro" id="IPR009651">
    <property type="entry name" value="Met_g_lyase_put"/>
</dbReference>
<evidence type="ECO:0000313" key="2">
    <source>
        <dbReference type="Proteomes" id="UP000663505"/>
    </source>
</evidence>
<dbReference type="InterPro" id="IPR015424">
    <property type="entry name" value="PyrdxlP-dep_Trfase"/>
</dbReference>